<name>A0ABN9TDM5_9DINO</name>
<protein>
    <submittedName>
        <fullName evidence="2">Uncharacterized protein</fullName>
    </submittedName>
</protein>
<accession>A0ABN9TDM5</accession>
<gene>
    <name evidence="2" type="ORF">PCOR1329_LOCUS38085</name>
</gene>
<evidence type="ECO:0000313" key="3">
    <source>
        <dbReference type="Proteomes" id="UP001189429"/>
    </source>
</evidence>
<organism evidence="2 3">
    <name type="scientific">Prorocentrum cordatum</name>
    <dbReference type="NCBI Taxonomy" id="2364126"/>
    <lineage>
        <taxon>Eukaryota</taxon>
        <taxon>Sar</taxon>
        <taxon>Alveolata</taxon>
        <taxon>Dinophyceae</taxon>
        <taxon>Prorocentrales</taxon>
        <taxon>Prorocentraceae</taxon>
        <taxon>Prorocentrum</taxon>
    </lineage>
</organism>
<evidence type="ECO:0000313" key="2">
    <source>
        <dbReference type="EMBL" id="CAK0843865.1"/>
    </source>
</evidence>
<keyword evidence="3" id="KW-1185">Reference proteome</keyword>
<dbReference type="Proteomes" id="UP001189429">
    <property type="component" value="Unassembled WGS sequence"/>
</dbReference>
<feature type="region of interest" description="Disordered" evidence="1">
    <location>
        <begin position="377"/>
        <end position="414"/>
    </location>
</feature>
<dbReference type="EMBL" id="CAUYUJ010014615">
    <property type="protein sequence ID" value="CAK0843865.1"/>
    <property type="molecule type" value="Genomic_DNA"/>
</dbReference>
<sequence length="414" mass="44066">MRSGIQTEIETLLDRKTMLQEKMAKQECTRIIEDQLQGIYEILKGLQTCNVQIGAKSLSAVTVPSENNHNEMEVGGPIRPKWKEDDPGIWAHYRWQHKDPSLWVDYIKKAGNSSDEITANIAHLAAEEACAEGRARRRTPAAVGAAGALLRAAAASAATTIASATVVELQVLGPAALRDSSMSAPTSIPPASSSHPSVRELGGTAPAAMPSAADSRMNQPAMEMQPGTSSRRLSLLSALCMRVRLLRTSAVTRQGQEMPSPPAVRPASVRFSHVHIYADSLRPVEEIKGLSGSGGGFDLPGGRALWTRLAQEHGSPVTGERDPEAWSPSAQDVVEQLLVGLGWRVTGACTSKDTRSVLVTSPDPDGVKVVVTAHAQNGMGDLRGSEHEGSPAKRAKAFGSDPVGRETPAADRFS</sequence>
<evidence type="ECO:0000256" key="1">
    <source>
        <dbReference type="SAM" id="MobiDB-lite"/>
    </source>
</evidence>
<feature type="compositionally biased region" description="Low complexity" evidence="1">
    <location>
        <begin position="180"/>
        <end position="196"/>
    </location>
</feature>
<feature type="region of interest" description="Disordered" evidence="1">
    <location>
        <begin position="180"/>
        <end position="217"/>
    </location>
</feature>
<reference evidence="2" key="1">
    <citation type="submission" date="2023-10" db="EMBL/GenBank/DDBJ databases">
        <authorList>
            <person name="Chen Y."/>
            <person name="Shah S."/>
            <person name="Dougan E. K."/>
            <person name="Thang M."/>
            <person name="Chan C."/>
        </authorList>
    </citation>
    <scope>NUCLEOTIDE SEQUENCE [LARGE SCALE GENOMIC DNA]</scope>
</reference>
<proteinExistence type="predicted"/>
<comment type="caution">
    <text evidence="2">The sequence shown here is derived from an EMBL/GenBank/DDBJ whole genome shotgun (WGS) entry which is preliminary data.</text>
</comment>